<evidence type="ECO:0000256" key="4">
    <source>
        <dbReference type="ARBA" id="ARBA00009667"/>
    </source>
</evidence>
<evidence type="ECO:0000256" key="2">
    <source>
        <dbReference type="ARBA" id="ARBA00004496"/>
    </source>
</evidence>
<dbReference type="GO" id="GO:0000162">
    <property type="term" value="P:L-tryptophan biosynthetic process"/>
    <property type="evidence" value="ECO:0007669"/>
    <property type="project" value="TreeGrafter"/>
</dbReference>
<keyword evidence="5 9" id="KW-0963">Cytoplasm</keyword>
<dbReference type="GO" id="GO:0000105">
    <property type="term" value="P:L-histidine biosynthetic process"/>
    <property type="evidence" value="ECO:0007669"/>
    <property type="project" value="UniProtKB-UniRule"/>
</dbReference>
<evidence type="ECO:0000313" key="13">
    <source>
        <dbReference type="Proteomes" id="UP000537126"/>
    </source>
</evidence>
<comment type="subcellular location">
    <subcellularLocation>
        <location evidence="2 9 11">Cytoplasm</location>
    </subcellularLocation>
</comment>
<dbReference type="Gene3D" id="3.20.20.70">
    <property type="entry name" value="Aldolase class I"/>
    <property type="match status" value="1"/>
</dbReference>
<protein>
    <recommendedName>
        <fullName evidence="9 11">1-(5-phosphoribosyl)-5-[(5-phosphoribosylamino)methylideneamino] imidazole-4-carboxamide isomerase</fullName>
        <ecNumber evidence="9 11">5.3.1.16</ecNumber>
    </recommendedName>
    <alternativeName>
        <fullName evidence="9">Phosphoribosylformimino-5-aminoimidazole carboxamide ribotide isomerase</fullName>
    </alternativeName>
</protein>
<feature type="active site" description="Proton donor" evidence="9">
    <location>
        <position position="130"/>
    </location>
</feature>
<evidence type="ECO:0000256" key="7">
    <source>
        <dbReference type="ARBA" id="ARBA00023102"/>
    </source>
</evidence>
<dbReference type="InterPro" id="IPR006062">
    <property type="entry name" value="His_biosynth"/>
</dbReference>
<name>A0A846MSJ7_9BACT</name>
<evidence type="ECO:0000256" key="11">
    <source>
        <dbReference type="RuleBase" id="RU003658"/>
    </source>
</evidence>
<evidence type="ECO:0000256" key="5">
    <source>
        <dbReference type="ARBA" id="ARBA00022490"/>
    </source>
</evidence>
<dbReference type="GO" id="GO:0003949">
    <property type="term" value="F:1-(5-phosphoribosyl)-5-[(5-phosphoribosylamino)methylideneamino]imidazole-4-carboxamide isomerase activity"/>
    <property type="evidence" value="ECO:0007669"/>
    <property type="project" value="UniProtKB-UniRule"/>
</dbReference>
<dbReference type="InterPro" id="IPR044524">
    <property type="entry name" value="Isoase_HisA-like"/>
</dbReference>
<sequence length="243" mass="26557">MKIIPAIDLIGGKCVRLRFGDYNQKTEYYEDPLEAAKQFEAAGIKHLHLVDLDGAKQGKPANMEVLKRIATHTSLKIDFGGGIRKKEDIEQVLNAGAAQVTVGSLAVKEPATVVEYLRYFGPEKLIIGADIKDGNIAVNAWQEVSNRPAVEFLNFYAQNGARYAICTDISRDGSLQGVNVDFYRHLQEACPDICFIASGGVASLSDLQQLQATGLYGVIVGKAIYEGYIQLSDLAKLIKNDAY</sequence>
<feature type="active site" description="Proton acceptor" evidence="9">
    <location>
        <position position="8"/>
    </location>
</feature>
<dbReference type="EC" id="5.3.1.16" evidence="9 11"/>
<comment type="catalytic activity">
    <reaction evidence="1 9 11">
        <text>1-(5-phospho-beta-D-ribosyl)-5-[(5-phospho-beta-D-ribosylamino)methylideneamino]imidazole-4-carboxamide = 5-[(5-phospho-1-deoxy-D-ribulos-1-ylimino)methylamino]-1-(5-phospho-beta-D-ribosyl)imidazole-4-carboxamide</text>
        <dbReference type="Rhea" id="RHEA:15469"/>
        <dbReference type="ChEBI" id="CHEBI:58435"/>
        <dbReference type="ChEBI" id="CHEBI:58525"/>
        <dbReference type="EC" id="5.3.1.16"/>
    </reaction>
</comment>
<dbReference type="UniPathway" id="UPA00031">
    <property type="reaction ID" value="UER00009"/>
</dbReference>
<dbReference type="EMBL" id="JAASRN010000002">
    <property type="protein sequence ID" value="NIK74310.1"/>
    <property type="molecule type" value="Genomic_DNA"/>
</dbReference>
<evidence type="ECO:0000256" key="8">
    <source>
        <dbReference type="ARBA" id="ARBA00023235"/>
    </source>
</evidence>
<dbReference type="AlphaFoldDB" id="A0A846MSJ7"/>
<dbReference type="HAMAP" id="MF_01014">
    <property type="entry name" value="HisA"/>
    <property type="match status" value="1"/>
</dbReference>
<dbReference type="CDD" id="cd04732">
    <property type="entry name" value="HisA"/>
    <property type="match status" value="1"/>
</dbReference>
<keyword evidence="7 9" id="KW-0368">Histidine biosynthesis</keyword>
<proteinExistence type="inferred from homology"/>
<gene>
    <name evidence="9" type="primary">hisA</name>
    <name evidence="12" type="ORF">FHS56_001823</name>
</gene>
<dbReference type="NCBIfam" id="TIGR00007">
    <property type="entry name" value="1-(5-phosphoribosyl)-5-[(5-phosphoribosylamino)methylideneamino]imidazole-4-carboxamide isomerase"/>
    <property type="match status" value="1"/>
</dbReference>
<evidence type="ECO:0000256" key="6">
    <source>
        <dbReference type="ARBA" id="ARBA00022605"/>
    </source>
</evidence>
<evidence type="ECO:0000256" key="10">
    <source>
        <dbReference type="RuleBase" id="RU003657"/>
    </source>
</evidence>
<organism evidence="12 13">
    <name type="scientific">Thermonema lapsum</name>
    <dbReference type="NCBI Taxonomy" id="28195"/>
    <lineage>
        <taxon>Bacteria</taxon>
        <taxon>Pseudomonadati</taxon>
        <taxon>Bacteroidota</taxon>
        <taxon>Cytophagia</taxon>
        <taxon>Cytophagales</taxon>
        <taxon>Thermonemataceae</taxon>
        <taxon>Thermonema</taxon>
    </lineage>
</organism>
<dbReference type="Pfam" id="PF00977">
    <property type="entry name" value="His_biosynth"/>
    <property type="match status" value="1"/>
</dbReference>
<dbReference type="InterPro" id="IPR006063">
    <property type="entry name" value="HisA_bact_arch"/>
</dbReference>
<dbReference type="GO" id="GO:0005737">
    <property type="term" value="C:cytoplasm"/>
    <property type="evidence" value="ECO:0007669"/>
    <property type="project" value="UniProtKB-SubCell"/>
</dbReference>
<dbReference type="PANTHER" id="PTHR43090">
    <property type="entry name" value="1-(5-PHOSPHORIBOSYL)-5-[(5-PHOSPHORIBOSYLAMINO)METHYLIDENEAMINO] IMIDAZOLE-4-CARBOXAMIDE ISOMERASE"/>
    <property type="match status" value="1"/>
</dbReference>
<keyword evidence="6 9" id="KW-0028">Amino-acid biosynthesis</keyword>
<dbReference type="InterPro" id="IPR013785">
    <property type="entry name" value="Aldolase_TIM"/>
</dbReference>
<comment type="similarity">
    <text evidence="4 9 10">Belongs to the HisA/HisF family.</text>
</comment>
<evidence type="ECO:0000313" key="12">
    <source>
        <dbReference type="EMBL" id="NIK74310.1"/>
    </source>
</evidence>
<evidence type="ECO:0000256" key="3">
    <source>
        <dbReference type="ARBA" id="ARBA00005133"/>
    </source>
</evidence>
<comment type="pathway">
    <text evidence="3 9 11">Amino-acid biosynthesis; L-histidine biosynthesis; L-histidine from 5-phospho-alpha-D-ribose 1-diphosphate: step 4/9.</text>
</comment>
<reference evidence="12 13" key="1">
    <citation type="submission" date="2020-03" db="EMBL/GenBank/DDBJ databases">
        <title>Genomic Encyclopedia of Type Strains, Phase IV (KMG-IV): sequencing the most valuable type-strain genomes for metagenomic binning, comparative biology and taxonomic classification.</title>
        <authorList>
            <person name="Goeker M."/>
        </authorList>
    </citation>
    <scope>NUCLEOTIDE SEQUENCE [LARGE SCALE GENOMIC DNA]</scope>
    <source>
        <strain evidence="12 13">DSM 5718</strain>
    </source>
</reference>
<evidence type="ECO:0000256" key="9">
    <source>
        <dbReference type="HAMAP-Rule" id="MF_01014"/>
    </source>
</evidence>
<dbReference type="Proteomes" id="UP000537126">
    <property type="component" value="Unassembled WGS sequence"/>
</dbReference>
<comment type="caution">
    <text evidence="12">The sequence shown here is derived from an EMBL/GenBank/DDBJ whole genome shotgun (WGS) entry which is preliminary data.</text>
</comment>
<keyword evidence="13" id="KW-1185">Reference proteome</keyword>
<evidence type="ECO:0000256" key="1">
    <source>
        <dbReference type="ARBA" id="ARBA00000901"/>
    </source>
</evidence>
<dbReference type="InterPro" id="IPR011060">
    <property type="entry name" value="RibuloseP-bd_barrel"/>
</dbReference>
<dbReference type="SUPFAM" id="SSF51366">
    <property type="entry name" value="Ribulose-phoshate binding barrel"/>
    <property type="match status" value="1"/>
</dbReference>
<dbReference type="InterPro" id="IPR023016">
    <property type="entry name" value="HisA/PriA"/>
</dbReference>
<dbReference type="PANTHER" id="PTHR43090:SF2">
    <property type="entry name" value="1-(5-PHOSPHORIBOSYL)-5-[(5-PHOSPHORIBOSYLAMINO)METHYLIDENEAMINO] IMIDAZOLE-4-CARBOXAMIDE ISOMERASE"/>
    <property type="match status" value="1"/>
</dbReference>
<accession>A0A846MSJ7</accession>
<keyword evidence="8 9" id="KW-0413">Isomerase</keyword>
<dbReference type="RefSeq" id="WP_166919861.1">
    <property type="nucleotide sequence ID" value="NZ_JAASRN010000002.1"/>
</dbReference>
<dbReference type="FunFam" id="3.20.20.70:FF:000009">
    <property type="entry name" value="1-(5-phosphoribosyl)-5-[(5-phosphoribosylamino)methylideneamino] imidazole-4-carboxamide isomerase"/>
    <property type="match status" value="1"/>
</dbReference>